<comment type="caution">
    <text evidence="3">The sequence shown here is derived from an EMBL/GenBank/DDBJ whole genome shotgun (WGS) entry which is preliminary data.</text>
</comment>
<dbReference type="EMBL" id="SNZH01000010">
    <property type="protein sequence ID" value="TDR41530.1"/>
    <property type="molecule type" value="Genomic_DNA"/>
</dbReference>
<keyword evidence="4" id="KW-1185">Reference proteome</keyword>
<dbReference type="InterPro" id="IPR011042">
    <property type="entry name" value="6-blade_b-propeller_TolB-like"/>
</dbReference>
<evidence type="ECO:0000313" key="3">
    <source>
        <dbReference type="EMBL" id="TDR41530.1"/>
    </source>
</evidence>
<name>A0A4R6YTK4_9GAMM</name>
<keyword evidence="1" id="KW-0732">Signal</keyword>
<accession>A0A4R6YTK4</accession>
<evidence type="ECO:0000256" key="1">
    <source>
        <dbReference type="SAM" id="SignalP"/>
    </source>
</evidence>
<evidence type="ECO:0000259" key="2">
    <source>
        <dbReference type="Pfam" id="PF07995"/>
    </source>
</evidence>
<sequence length="374" mass="40000">MLSKTLLAAALAAVSASALAQPPAASPPPFEARPVAKLAEPWAIAFLPDGRMLVSEKKGKLKLVTQDGKIGEISGTPAVDYGGQGGFGDVVPHPKFADNGFIYFSYAEAGEGDKRGAAVARARLSLDDKGGGALSDSKVIWRQEPKLDGRGHYGHRIAFAPDGHLFISSGERQHFDPAQDMKSNLGKIVRLNDDGSLPKDNPFAEQGGVAAQVWSLGHRNPLGIAFDAKGQLWNIEMGPKGGDELNRVERGHNYGYPIVSNGDHYDGKDIPDHHTRPEFHAPALSWTPVISPGGFIIYSGSQLPDWKGDGLIAGLSSKALVRVEFDGSTVKEAARYDMGVRIREVEQGPDGAIWLLEDQMNGTGGRLLKLTPKA</sequence>
<evidence type="ECO:0000313" key="4">
    <source>
        <dbReference type="Proteomes" id="UP000295293"/>
    </source>
</evidence>
<dbReference type="PANTHER" id="PTHR19328">
    <property type="entry name" value="HEDGEHOG-INTERACTING PROTEIN"/>
    <property type="match status" value="1"/>
</dbReference>
<dbReference type="SUPFAM" id="SSF50952">
    <property type="entry name" value="Soluble quinoprotein glucose dehydrogenase"/>
    <property type="match status" value="1"/>
</dbReference>
<reference evidence="3 4" key="1">
    <citation type="submission" date="2019-03" db="EMBL/GenBank/DDBJ databases">
        <title>Genomic Encyclopedia of Type Strains, Phase IV (KMG-IV): sequencing the most valuable type-strain genomes for metagenomic binning, comparative biology and taxonomic classification.</title>
        <authorList>
            <person name="Goeker M."/>
        </authorList>
    </citation>
    <scope>NUCLEOTIDE SEQUENCE [LARGE SCALE GENOMIC DNA]</scope>
    <source>
        <strain evidence="3 4">DSM 21667</strain>
    </source>
</reference>
<dbReference type="Pfam" id="PF07995">
    <property type="entry name" value="GSDH"/>
    <property type="match status" value="1"/>
</dbReference>
<feature type="chain" id="PRO_5020900787" evidence="1">
    <location>
        <begin position="21"/>
        <end position="374"/>
    </location>
</feature>
<feature type="domain" description="Glucose/Sorbosone dehydrogenase" evidence="2">
    <location>
        <begin position="38"/>
        <end position="363"/>
    </location>
</feature>
<protein>
    <submittedName>
        <fullName evidence="3">Glucose/arabinose dehydrogenase</fullName>
    </submittedName>
</protein>
<gene>
    <name evidence="3" type="ORF">DFR29_11011</name>
</gene>
<dbReference type="RefSeq" id="WP_133819617.1">
    <property type="nucleotide sequence ID" value="NZ_SNZH01000010.1"/>
</dbReference>
<proteinExistence type="predicted"/>
<dbReference type="Proteomes" id="UP000295293">
    <property type="component" value="Unassembled WGS sequence"/>
</dbReference>
<dbReference type="PANTHER" id="PTHR19328:SF75">
    <property type="entry name" value="ALDOSE SUGAR DEHYDROGENASE YLII"/>
    <property type="match status" value="1"/>
</dbReference>
<organism evidence="3 4">
    <name type="scientific">Tahibacter aquaticus</name>
    <dbReference type="NCBI Taxonomy" id="520092"/>
    <lineage>
        <taxon>Bacteria</taxon>
        <taxon>Pseudomonadati</taxon>
        <taxon>Pseudomonadota</taxon>
        <taxon>Gammaproteobacteria</taxon>
        <taxon>Lysobacterales</taxon>
        <taxon>Rhodanobacteraceae</taxon>
        <taxon>Tahibacter</taxon>
    </lineage>
</organism>
<dbReference type="OrthoDB" id="9770043at2"/>
<dbReference type="AlphaFoldDB" id="A0A4R6YTK4"/>
<dbReference type="InterPro" id="IPR012938">
    <property type="entry name" value="Glc/Sorbosone_DH"/>
</dbReference>
<dbReference type="Gene3D" id="2.120.10.30">
    <property type="entry name" value="TolB, C-terminal domain"/>
    <property type="match status" value="1"/>
</dbReference>
<dbReference type="InterPro" id="IPR011041">
    <property type="entry name" value="Quinoprot_gluc/sorb_DH_b-prop"/>
</dbReference>
<feature type="signal peptide" evidence="1">
    <location>
        <begin position="1"/>
        <end position="20"/>
    </location>
</feature>